<organism evidence="2 3">
    <name type="scientific">Burkholderia glumae</name>
    <name type="common">Pseudomonas glumae</name>
    <dbReference type="NCBI Taxonomy" id="337"/>
    <lineage>
        <taxon>Bacteria</taxon>
        <taxon>Pseudomonadati</taxon>
        <taxon>Pseudomonadota</taxon>
        <taxon>Betaproteobacteria</taxon>
        <taxon>Burkholderiales</taxon>
        <taxon>Burkholderiaceae</taxon>
        <taxon>Burkholderia</taxon>
    </lineage>
</organism>
<dbReference type="AlphaFoldDB" id="A0AAP9Y651"/>
<feature type="transmembrane region" description="Helical" evidence="1">
    <location>
        <begin position="12"/>
        <end position="33"/>
    </location>
</feature>
<proteinExistence type="predicted"/>
<keyword evidence="1" id="KW-1133">Transmembrane helix</keyword>
<keyword evidence="1" id="KW-0812">Transmembrane</keyword>
<evidence type="ECO:0000256" key="1">
    <source>
        <dbReference type="SAM" id="Phobius"/>
    </source>
</evidence>
<evidence type="ECO:0000313" key="2">
    <source>
        <dbReference type="EMBL" id="QPQ94908.1"/>
    </source>
</evidence>
<protein>
    <submittedName>
        <fullName evidence="2">Uncharacterized protein</fullName>
    </submittedName>
</protein>
<evidence type="ECO:0000313" key="3">
    <source>
        <dbReference type="Proteomes" id="UP000594892"/>
    </source>
</evidence>
<keyword evidence="2" id="KW-0614">Plasmid</keyword>
<dbReference type="EMBL" id="CP065603">
    <property type="protein sequence ID" value="QPQ94908.1"/>
    <property type="molecule type" value="Genomic_DNA"/>
</dbReference>
<feature type="transmembrane region" description="Helical" evidence="1">
    <location>
        <begin position="71"/>
        <end position="91"/>
    </location>
</feature>
<dbReference type="GeneID" id="45693400"/>
<gene>
    <name evidence="2" type="ORF">I6H06_29670</name>
</gene>
<sequence length="117" mass="12132">MNNTAVRAKFQTIAARFVAIAGTFAILAIYVGVKTRMPELATAFVASIAAAIVAVETLAPNRGKLPARAALRKLAVVGAASAPGLFIIALGLRRPEVAIAAALGVCVAVWMNETTNW</sequence>
<geneLocation type="plasmid" evidence="2 3">
    <name>unnamed2</name>
</geneLocation>
<keyword evidence="1" id="KW-0472">Membrane</keyword>
<dbReference type="RefSeq" id="WP_042967410.1">
    <property type="nucleotide sequence ID" value="NZ_CP021160.1"/>
</dbReference>
<accession>A0AAP9Y651</accession>
<feature type="transmembrane region" description="Helical" evidence="1">
    <location>
        <begin position="97"/>
        <end position="113"/>
    </location>
</feature>
<reference evidence="2 3" key="1">
    <citation type="submission" date="2020-12" db="EMBL/GenBank/DDBJ databases">
        <title>FDA dAtabase for Regulatory Grade micrObial Sequences (FDA-ARGOS): Supporting development and validation of Infectious Disease Dx tests.</title>
        <authorList>
            <person name="Minogue T."/>
            <person name="Wolcott M."/>
            <person name="Wasieloski L."/>
            <person name="Aguilar W."/>
            <person name="Moore D."/>
            <person name="Jaissle J."/>
            <person name="Tallon L."/>
            <person name="Sadzewicz L."/>
            <person name="Zhao X."/>
            <person name="Boylan J."/>
            <person name="Ott S."/>
            <person name="Bowen H."/>
            <person name="Vavikolanu K."/>
            <person name="Mehta A."/>
            <person name="Aluvathingal J."/>
            <person name="Nadendla S."/>
            <person name="Yan Y."/>
            <person name="Sichtig H."/>
        </authorList>
    </citation>
    <scope>NUCLEOTIDE SEQUENCE [LARGE SCALE GENOMIC DNA]</scope>
    <source>
        <strain evidence="2 3">FDAARGOS_949</strain>
        <plasmid evidence="2 3">unnamed2</plasmid>
    </source>
</reference>
<name>A0AAP9Y651_BURGL</name>
<dbReference type="Proteomes" id="UP000594892">
    <property type="component" value="Plasmid unnamed2"/>
</dbReference>
<feature type="transmembrane region" description="Helical" evidence="1">
    <location>
        <begin position="39"/>
        <end position="59"/>
    </location>
</feature>